<comment type="caution">
    <text evidence="1">The sequence shown here is derived from an EMBL/GenBank/DDBJ whole genome shotgun (WGS) entry which is preliminary data.</text>
</comment>
<dbReference type="EMBL" id="VUJX02000001">
    <property type="protein sequence ID" value="KAL0944770.1"/>
    <property type="molecule type" value="Genomic_DNA"/>
</dbReference>
<gene>
    <name evidence="1" type="ORF">CTRU02_202657</name>
</gene>
<keyword evidence="2" id="KW-1185">Reference proteome</keyword>
<dbReference type="Proteomes" id="UP000805649">
    <property type="component" value="Unassembled WGS sequence"/>
</dbReference>
<evidence type="ECO:0000313" key="2">
    <source>
        <dbReference type="Proteomes" id="UP000805649"/>
    </source>
</evidence>
<name>A0ACC3ZKZ6_COLTU</name>
<organism evidence="1 2">
    <name type="scientific">Colletotrichum truncatum</name>
    <name type="common">Anthracnose fungus</name>
    <name type="synonym">Colletotrichum capsici</name>
    <dbReference type="NCBI Taxonomy" id="5467"/>
    <lineage>
        <taxon>Eukaryota</taxon>
        <taxon>Fungi</taxon>
        <taxon>Dikarya</taxon>
        <taxon>Ascomycota</taxon>
        <taxon>Pezizomycotina</taxon>
        <taxon>Sordariomycetes</taxon>
        <taxon>Hypocreomycetidae</taxon>
        <taxon>Glomerellales</taxon>
        <taxon>Glomerellaceae</taxon>
        <taxon>Colletotrichum</taxon>
        <taxon>Colletotrichum truncatum species complex</taxon>
    </lineage>
</organism>
<sequence length="553" mass="61786">MRLLEFSIVLSLVDLTVGDGAAQRPLSGGGQSASNDPSAVSQDLDAYIESWMDQWHAPGLAVAIVDGDKTWAKGYGYAILNSTPVTPHTLFYTGSTTKSFTAAGLSLLVDNATASPKLTWQTPVSSILRDDFVLSDEWATAHVTIEDALSHRTGYPRHDLASARTARETVRLLRHLPMTAEPRAKHQYSNKMYAAMGYLIETVTGSWLGDFFRERLWEPMGMNETYFSLKDVEKSSLLLANEYFYDYTSKGFYQTPHEPSSGEEGAGSIISNVLDYAKYLRVMMNDGAPLSKDGHREVKTPRSFSSMSKPPFTGPVSYAFGWNHGIFEGEQAYFHSGQVTMFVSIMIMIPLKQLAVTVMSNTESYAPELIAYHILYEHFGVPVEKRQDLNAQSRYKRNREAQQKYLESCGEHIYPSVPEPPLLPTLPISEHIGKYHDPGYGTLEVELYCPDSNAESRGSQGRSIEKCQLRVHGIAGVSFQYLNPTVYLEPKSGNYWVARAYFEVVAAREIETPFWCLRAAFKVGADARITDFGLDVRMEGNDGPLVWFARVDD</sequence>
<proteinExistence type="predicted"/>
<evidence type="ECO:0000313" key="1">
    <source>
        <dbReference type="EMBL" id="KAL0944770.1"/>
    </source>
</evidence>
<accession>A0ACC3ZKZ6</accession>
<protein>
    <submittedName>
        <fullName evidence="1">Penicillin-binding protein</fullName>
    </submittedName>
</protein>
<reference evidence="1 2" key="1">
    <citation type="journal article" date="2020" name="Phytopathology">
        <title>Genome Sequence Resources of Colletotrichum truncatum, C. plurivorum, C. musicola, and C. sojae: Four Species Pathogenic to Soybean (Glycine max).</title>
        <authorList>
            <person name="Rogerio F."/>
            <person name="Boufleur T.R."/>
            <person name="Ciampi-Guillardi M."/>
            <person name="Sukno S.A."/>
            <person name="Thon M.R."/>
            <person name="Massola Junior N.S."/>
            <person name="Baroncelli R."/>
        </authorList>
    </citation>
    <scope>NUCLEOTIDE SEQUENCE [LARGE SCALE GENOMIC DNA]</scope>
    <source>
        <strain evidence="1 2">CMES1059</strain>
    </source>
</reference>